<name>A0ABQ5ZSN7_9HYPH</name>
<protein>
    <recommendedName>
        <fullName evidence="3">Histidine phosphatase family protein</fullName>
    </recommendedName>
</protein>
<comment type="caution">
    <text evidence="1">The sequence shown here is derived from an EMBL/GenBank/DDBJ whole genome shotgun (WGS) entry which is preliminary data.</text>
</comment>
<dbReference type="Proteomes" id="UP001156702">
    <property type="component" value="Unassembled WGS sequence"/>
</dbReference>
<organism evidence="1 2">
    <name type="scientific">Shinella yambaruensis</name>
    <dbReference type="NCBI Taxonomy" id="415996"/>
    <lineage>
        <taxon>Bacteria</taxon>
        <taxon>Pseudomonadati</taxon>
        <taxon>Pseudomonadota</taxon>
        <taxon>Alphaproteobacteria</taxon>
        <taxon>Hyphomicrobiales</taxon>
        <taxon>Rhizobiaceae</taxon>
        <taxon>Shinella</taxon>
    </lineage>
</organism>
<sequence length="209" mass="22470">MKTEAEEPKPAAGRATRLVILCRGATVANQQSRFSSGDPLLPRERARLGELARGLRRFDSVLHAPERPAIETAAAFSPDAASCPALRDADYGRWNGRTVADVAERSPEDLQHWMSDPSSTPHGGEPFETVQARAAAWLESRHAKGGNTLAVTHAIVLKLLFLHVTGAPLASIWRIDVEPLGMLALSSDGRRWALRSFGTGLPGGPPENG</sequence>
<dbReference type="EMBL" id="BSOP01000060">
    <property type="protein sequence ID" value="GLR54796.1"/>
    <property type="molecule type" value="Genomic_DNA"/>
</dbReference>
<gene>
    <name evidence="1" type="ORF">GCM10007923_60150</name>
</gene>
<evidence type="ECO:0008006" key="3">
    <source>
        <dbReference type="Google" id="ProtNLM"/>
    </source>
</evidence>
<dbReference type="Pfam" id="PF00300">
    <property type="entry name" value="His_Phos_1"/>
    <property type="match status" value="1"/>
</dbReference>
<evidence type="ECO:0000313" key="2">
    <source>
        <dbReference type="Proteomes" id="UP001156702"/>
    </source>
</evidence>
<reference evidence="2" key="1">
    <citation type="journal article" date="2019" name="Int. J. Syst. Evol. Microbiol.">
        <title>The Global Catalogue of Microorganisms (GCM) 10K type strain sequencing project: providing services to taxonomists for standard genome sequencing and annotation.</title>
        <authorList>
            <consortium name="The Broad Institute Genomics Platform"/>
            <consortium name="The Broad Institute Genome Sequencing Center for Infectious Disease"/>
            <person name="Wu L."/>
            <person name="Ma J."/>
        </authorList>
    </citation>
    <scope>NUCLEOTIDE SEQUENCE [LARGE SCALE GENOMIC DNA]</scope>
    <source>
        <strain evidence="2">NBRC 102122</strain>
    </source>
</reference>
<dbReference type="InterPro" id="IPR029033">
    <property type="entry name" value="His_PPase_superfam"/>
</dbReference>
<keyword evidence="2" id="KW-1185">Reference proteome</keyword>
<accession>A0ABQ5ZSN7</accession>
<evidence type="ECO:0000313" key="1">
    <source>
        <dbReference type="EMBL" id="GLR54796.1"/>
    </source>
</evidence>
<proteinExistence type="predicted"/>
<dbReference type="SUPFAM" id="SSF53254">
    <property type="entry name" value="Phosphoglycerate mutase-like"/>
    <property type="match status" value="1"/>
</dbReference>
<dbReference type="InterPro" id="IPR013078">
    <property type="entry name" value="His_Pase_superF_clade-1"/>
</dbReference>
<dbReference type="Gene3D" id="3.40.50.1240">
    <property type="entry name" value="Phosphoglycerate mutase-like"/>
    <property type="match status" value="1"/>
</dbReference>
<dbReference type="RefSeq" id="WP_244770203.1">
    <property type="nucleotide sequence ID" value="NZ_BSOP01000060.1"/>
</dbReference>